<evidence type="ECO:0000313" key="2">
    <source>
        <dbReference type="EMBL" id="KAF0289576.1"/>
    </source>
</evidence>
<comment type="caution">
    <text evidence="2">The sequence shown here is derived from an EMBL/GenBank/DDBJ whole genome shotgun (WGS) entry which is preliminary data.</text>
</comment>
<feature type="compositionally biased region" description="Basic and acidic residues" evidence="1">
    <location>
        <begin position="28"/>
        <end position="38"/>
    </location>
</feature>
<evidence type="ECO:0000256" key="1">
    <source>
        <dbReference type="SAM" id="MobiDB-lite"/>
    </source>
</evidence>
<evidence type="ECO:0000313" key="3">
    <source>
        <dbReference type="Proteomes" id="UP000440578"/>
    </source>
</evidence>
<accession>A0A6A4V4K7</accession>
<dbReference type="EMBL" id="VIIS01002025">
    <property type="protein sequence ID" value="KAF0289576.1"/>
    <property type="molecule type" value="Genomic_DNA"/>
</dbReference>
<protein>
    <submittedName>
        <fullName evidence="2">Uncharacterized protein</fullName>
    </submittedName>
</protein>
<feature type="compositionally biased region" description="Basic and acidic residues" evidence="1">
    <location>
        <begin position="48"/>
        <end position="69"/>
    </location>
</feature>
<proteinExistence type="predicted"/>
<gene>
    <name evidence="2" type="ORF">FJT64_012222</name>
</gene>
<reference evidence="2 3" key="1">
    <citation type="submission" date="2019-07" db="EMBL/GenBank/DDBJ databases">
        <title>Draft genome assembly of a fouling barnacle, Amphibalanus amphitrite (Darwin, 1854): The first reference genome for Thecostraca.</title>
        <authorList>
            <person name="Kim W."/>
        </authorList>
    </citation>
    <scope>NUCLEOTIDE SEQUENCE [LARGE SCALE GENOMIC DNA]</scope>
    <source>
        <strain evidence="2">SNU_AA5</strain>
        <tissue evidence="2">Soma without cirri and trophi</tissue>
    </source>
</reference>
<feature type="compositionally biased region" description="Basic residues" evidence="1">
    <location>
        <begin position="110"/>
        <end position="133"/>
    </location>
</feature>
<feature type="compositionally biased region" description="Low complexity" evidence="1">
    <location>
        <begin position="1"/>
        <end position="13"/>
    </location>
</feature>
<feature type="region of interest" description="Disordered" evidence="1">
    <location>
        <begin position="107"/>
        <end position="137"/>
    </location>
</feature>
<name>A0A6A4V4K7_AMPAM</name>
<feature type="region of interest" description="Disordered" evidence="1">
    <location>
        <begin position="1"/>
        <end position="88"/>
    </location>
</feature>
<dbReference type="AlphaFoldDB" id="A0A6A4V4K7"/>
<dbReference type="Proteomes" id="UP000440578">
    <property type="component" value="Unassembled WGS sequence"/>
</dbReference>
<organism evidence="2 3">
    <name type="scientific">Amphibalanus amphitrite</name>
    <name type="common">Striped barnacle</name>
    <name type="synonym">Balanus amphitrite</name>
    <dbReference type="NCBI Taxonomy" id="1232801"/>
    <lineage>
        <taxon>Eukaryota</taxon>
        <taxon>Metazoa</taxon>
        <taxon>Ecdysozoa</taxon>
        <taxon>Arthropoda</taxon>
        <taxon>Crustacea</taxon>
        <taxon>Multicrustacea</taxon>
        <taxon>Cirripedia</taxon>
        <taxon>Thoracica</taxon>
        <taxon>Thoracicalcarea</taxon>
        <taxon>Balanomorpha</taxon>
        <taxon>Balanoidea</taxon>
        <taxon>Balanidae</taxon>
        <taxon>Amphibalaninae</taxon>
        <taxon>Amphibalanus</taxon>
    </lineage>
</organism>
<keyword evidence="3" id="KW-1185">Reference proteome</keyword>
<sequence>MRPSGSPEPSSSSCATTLTSGPAENDEGSQRPAEHEDGTQLPAEQEEGTPRLVEREEHSRCPVEREEGSQRPSMRGIPAPAEVEPTGANSPLVADVRRLLRTVSTAGGGRGRRLRAHRAAAAVRRRPRRHRRAAAGARCTRPLGAAVRAPSGCWCSSGASALLRDADGRTPLAEARSAECVRELVSADAALSAADLHGVLRSRPEVLRQLLDLTVQPDGDGALRVSFRTLRNIGTDCPFETELMQRLQSSSHCQLFGHPSVQLLLEVTRHDTVCLAVFTVVLMVHLPGLFSAPR</sequence>